<gene>
    <name evidence="1" type="ORF">MANES_06G166300</name>
</gene>
<evidence type="ECO:0000313" key="1">
    <source>
        <dbReference type="EMBL" id="OAY48549.1"/>
    </source>
</evidence>
<reference evidence="1" key="1">
    <citation type="submission" date="2016-02" db="EMBL/GenBank/DDBJ databases">
        <title>WGS assembly of Manihot esculenta.</title>
        <authorList>
            <person name="Bredeson J.V."/>
            <person name="Prochnik S.E."/>
            <person name="Lyons J.B."/>
            <person name="Schmutz J."/>
            <person name="Grimwood J."/>
            <person name="Vrebalov J."/>
            <person name="Bart R.S."/>
            <person name="Amuge T."/>
            <person name="Ferguson M.E."/>
            <person name="Green R."/>
            <person name="Putnam N."/>
            <person name="Stites J."/>
            <person name="Rounsley S."/>
            <person name="Rokhsar D.S."/>
        </authorList>
    </citation>
    <scope>NUCLEOTIDE SEQUENCE [LARGE SCALE GENOMIC DNA]</scope>
    <source>
        <tissue evidence="1">Leaf</tissue>
    </source>
</reference>
<organism evidence="1">
    <name type="scientific">Manihot esculenta</name>
    <name type="common">Cassava</name>
    <name type="synonym">Jatropha manihot</name>
    <dbReference type="NCBI Taxonomy" id="3983"/>
    <lineage>
        <taxon>Eukaryota</taxon>
        <taxon>Viridiplantae</taxon>
        <taxon>Streptophyta</taxon>
        <taxon>Embryophyta</taxon>
        <taxon>Tracheophyta</taxon>
        <taxon>Spermatophyta</taxon>
        <taxon>Magnoliopsida</taxon>
        <taxon>eudicotyledons</taxon>
        <taxon>Gunneridae</taxon>
        <taxon>Pentapetalae</taxon>
        <taxon>rosids</taxon>
        <taxon>fabids</taxon>
        <taxon>Malpighiales</taxon>
        <taxon>Euphorbiaceae</taxon>
        <taxon>Crotonoideae</taxon>
        <taxon>Manihoteae</taxon>
        <taxon>Manihot</taxon>
    </lineage>
</organism>
<accession>A0A2C9VT08</accession>
<dbReference type="AlphaFoldDB" id="A0A2C9VT08"/>
<proteinExistence type="predicted"/>
<dbReference type="EMBL" id="CM004392">
    <property type="protein sequence ID" value="OAY48549.1"/>
    <property type="molecule type" value="Genomic_DNA"/>
</dbReference>
<protein>
    <submittedName>
        <fullName evidence="1">Uncharacterized protein</fullName>
    </submittedName>
</protein>
<sequence>MAETGANDRKLARDVMSSSEQELLINHCTCNCISLQVRLFNLSDIHTCPPILSIFSVYIFRRTVCSELSIKIMDCNSELMGGRS</sequence>
<name>A0A2C9VT08_MANES</name>